<sequence>MTRAGTGSSPDVEIAGSVVVVTGASSGIGRATALELLRRGARVIGVARDADALAELSGHGLVPAPADTSDFAAVEAVAGDATGRFGRIDAWVNCAGVVEFGAFLDVPLEEVRRVLDVDLMGYVHGCRAALPGMMERDHGVIVNVSSILGLIALPYGAAYSMAKFAIRALGVSLRQELRTSGVRGVRVGTVLPAAIDTPIWRDAANRTGARPRLAAPTYRPERVARIIVNQIRRPRREVVAGGVLARLLLLQHKVWPESAERVFAAEVHRYVLARPGGPEDDQGTLYAPPDRPRRVHDGWNGPGRERARRIAAGLGAATALGAVVGRAVRR</sequence>
<reference evidence="7" key="1">
    <citation type="journal article" date="2019" name="Int. J. Syst. Evol. Microbiol.">
        <title>The Global Catalogue of Microorganisms (GCM) 10K type strain sequencing project: providing services to taxonomists for standard genome sequencing and annotation.</title>
        <authorList>
            <consortium name="The Broad Institute Genomics Platform"/>
            <consortium name="The Broad Institute Genome Sequencing Center for Infectious Disease"/>
            <person name="Wu L."/>
            <person name="Ma J."/>
        </authorList>
    </citation>
    <scope>NUCLEOTIDE SEQUENCE [LARGE SCALE GENOMIC DNA]</scope>
    <source>
        <strain evidence="7">JCM 18055</strain>
    </source>
</reference>
<name>A0ABP8WR82_9PSEU</name>
<dbReference type="InterPro" id="IPR036291">
    <property type="entry name" value="NAD(P)-bd_dom_sf"/>
</dbReference>
<feature type="region of interest" description="Disordered" evidence="4">
    <location>
        <begin position="276"/>
        <end position="301"/>
    </location>
</feature>
<dbReference type="InterPro" id="IPR002347">
    <property type="entry name" value="SDR_fam"/>
</dbReference>
<dbReference type="EMBL" id="BAABIC010000010">
    <property type="protein sequence ID" value="GAA4693286.1"/>
    <property type="molecule type" value="Genomic_DNA"/>
</dbReference>
<dbReference type="SMART" id="SM00822">
    <property type="entry name" value="PKS_KR"/>
    <property type="match status" value="1"/>
</dbReference>
<dbReference type="PRINTS" id="PR00081">
    <property type="entry name" value="GDHRDH"/>
</dbReference>
<dbReference type="PANTHER" id="PTHR44196:SF1">
    <property type="entry name" value="DEHYDROGENASE_REDUCTASE SDR FAMILY MEMBER 7B"/>
    <property type="match status" value="1"/>
</dbReference>
<dbReference type="PROSITE" id="PS00061">
    <property type="entry name" value="ADH_SHORT"/>
    <property type="match status" value="1"/>
</dbReference>
<dbReference type="PRINTS" id="PR00080">
    <property type="entry name" value="SDRFAMILY"/>
</dbReference>
<comment type="similarity">
    <text evidence="1 3">Belongs to the short-chain dehydrogenases/reductases (SDR) family.</text>
</comment>
<gene>
    <name evidence="6" type="ORF">GCM10023215_33140</name>
</gene>
<evidence type="ECO:0000259" key="5">
    <source>
        <dbReference type="SMART" id="SM00822"/>
    </source>
</evidence>
<dbReference type="PANTHER" id="PTHR44196">
    <property type="entry name" value="DEHYDROGENASE/REDUCTASE SDR FAMILY MEMBER 7B"/>
    <property type="match status" value="1"/>
</dbReference>
<proteinExistence type="inferred from homology"/>
<comment type="caution">
    <text evidence="6">The sequence shown here is derived from an EMBL/GenBank/DDBJ whole genome shotgun (WGS) entry which is preliminary data.</text>
</comment>
<evidence type="ECO:0000256" key="2">
    <source>
        <dbReference type="ARBA" id="ARBA00023002"/>
    </source>
</evidence>
<evidence type="ECO:0000313" key="6">
    <source>
        <dbReference type="EMBL" id="GAA4693286.1"/>
    </source>
</evidence>
<protein>
    <submittedName>
        <fullName evidence="6">SDR family oxidoreductase</fullName>
    </submittedName>
</protein>
<evidence type="ECO:0000256" key="1">
    <source>
        <dbReference type="ARBA" id="ARBA00006484"/>
    </source>
</evidence>
<dbReference type="Pfam" id="PF00106">
    <property type="entry name" value="adh_short"/>
    <property type="match status" value="1"/>
</dbReference>
<dbReference type="InterPro" id="IPR020904">
    <property type="entry name" value="Sc_DH/Rdtase_CS"/>
</dbReference>
<dbReference type="SUPFAM" id="SSF51735">
    <property type="entry name" value="NAD(P)-binding Rossmann-fold domains"/>
    <property type="match status" value="1"/>
</dbReference>
<keyword evidence="7" id="KW-1185">Reference proteome</keyword>
<organism evidence="6 7">
    <name type="scientific">Pseudonocardia yuanmonensis</name>
    <dbReference type="NCBI Taxonomy" id="1095914"/>
    <lineage>
        <taxon>Bacteria</taxon>
        <taxon>Bacillati</taxon>
        <taxon>Actinomycetota</taxon>
        <taxon>Actinomycetes</taxon>
        <taxon>Pseudonocardiales</taxon>
        <taxon>Pseudonocardiaceae</taxon>
        <taxon>Pseudonocardia</taxon>
    </lineage>
</organism>
<evidence type="ECO:0000313" key="7">
    <source>
        <dbReference type="Proteomes" id="UP001500325"/>
    </source>
</evidence>
<dbReference type="Proteomes" id="UP001500325">
    <property type="component" value="Unassembled WGS sequence"/>
</dbReference>
<evidence type="ECO:0000256" key="4">
    <source>
        <dbReference type="SAM" id="MobiDB-lite"/>
    </source>
</evidence>
<evidence type="ECO:0000256" key="3">
    <source>
        <dbReference type="RuleBase" id="RU000363"/>
    </source>
</evidence>
<accession>A0ABP8WR82</accession>
<keyword evidence="2" id="KW-0560">Oxidoreductase</keyword>
<feature type="domain" description="Ketoreductase" evidence="5">
    <location>
        <begin position="17"/>
        <end position="203"/>
    </location>
</feature>
<dbReference type="Gene3D" id="3.40.50.720">
    <property type="entry name" value="NAD(P)-binding Rossmann-like Domain"/>
    <property type="match status" value="1"/>
</dbReference>
<dbReference type="InterPro" id="IPR057326">
    <property type="entry name" value="KR_dom"/>
</dbReference>